<feature type="transmembrane region" description="Helical" evidence="8">
    <location>
        <begin position="222"/>
        <end position="247"/>
    </location>
</feature>
<keyword evidence="10" id="KW-1185">Reference proteome</keyword>
<dbReference type="GO" id="GO:0055085">
    <property type="term" value="P:transmembrane transport"/>
    <property type="evidence" value="ECO:0007669"/>
    <property type="project" value="InterPro"/>
</dbReference>
<evidence type="ECO:0000256" key="4">
    <source>
        <dbReference type="ARBA" id="ARBA00022475"/>
    </source>
</evidence>
<keyword evidence="5 8" id="KW-0812">Transmembrane</keyword>
<comment type="subcellular location">
    <subcellularLocation>
        <location evidence="1">Cell membrane</location>
        <topology evidence="1">Multi-pass membrane protein</topology>
    </subcellularLocation>
</comment>
<evidence type="ECO:0000313" key="10">
    <source>
        <dbReference type="Proteomes" id="UP000019184"/>
    </source>
</evidence>
<feature type="transmembrane region" description="Helical" evidence="8">
    <location>
        <begin position="41"/>
        <end position="57"/>
    </location>
</feature>
<dbReference type="Pfam" id="PF03547">
    <property type="entry name" value="Mem_trans"/>
    <property type="match status" value="1"/>
</dbReference>
<feature type="transmembrane region" description="Helical" evidence="8">
    <location>
        <begin position="63"/>
        <end position="86"/>
    </location>
</feature>
<feature type="transmembrane region" description="Helical" evidence="8">
    <location>
        <begin position="128"/>
        <end position="148"/>
    </location>
</feature>
<feature type="transmembrane region" description="Helical" evidence="8">
    <location>
        <begin position="169"/>
        <end position="190"/>
    </location>
</feature>
<feature type="transmembrane region" description="Helical" evidence="8">
    <location>
        <begin position="6"/>
        <end position="29"/>
    </location>
</feature>
<dbReference type="OrthoDB" id="9805563at2"/>
<evidence type="ECO:0000256" key="2">
    <source>
        <dbReference type="ARBA" id="ARBA00010145"/>
    </source>
</evidence>
<gene>
    <name evidence="9" type="ORF">BN874_1580009</name>
</gene>
<dbReference type="InterPro" id="IPR038770">
    <property type="entry name" value="Na+/solute_symporter_sf"/>
</dbReference>
<evidence type="ECO:0000256" key="6">
    <source>
        <dbReference type="ARBA" id="ARBA00022989"/>
    </source>
</evidence>
<evidence type="ECO:0000313" key="9">
    <source>
        <dbReference type="EMBL" id="CDH44221.1"/>
    </source>
</evidence>
<proteinExistence type="inferred from homology"/>
<dbReference type="PANTHER" id="PTHR36838">
    <property type="entry name" value="AUXIN EFFLUX CARRIER FAMILY PROTEIN"/>
    <property type="match status" value="1"/>
</dbReference>
<evidence type="ECO:0000256" key="7">
    <source>
        <dbReference type="ARBA" id="ARBA00023136"/>
    </source>
</evidence>
<feature type="transmembrane region" description="Helical" evidence="8">
    <location>
        <begin position="196"/>
        <end position="215"/>
    </location>
</feature>
<keyword evidence="6 8" id="KW-1133">Transmembrane helix</keyword>
<evidence type="ECO:0000256" key="8">
    <source>
        <dbReference type="SAM" id="Phobius"/>
    </source>
</evidence>
<keyword evidence="3" id="KW-0813">Transport</keyword>
<keyword evidence="7 8" id="KW-0472">Membrane</keyword>
<feature type="transmembrane region" description="Helical" evidence="8">
    <location>
        <begin position="279"/>
        <end position="304"/>
    </location>
</feature>
<reference evidence="9 10" key="1">
    <citation type="journal article" date="2014" name="ISME J.">
        <title>Candidatus Competibacter-lineage genomes retrieved from metagenomes reveal functional metabolic diversity.</title>
        <authorList>
            <person name="McIlroy S.J."/>
            <person name="Albertsen M."/>
            <person name="Andresen E.K."/>
            <person name="Saunders A.M."/>
            <person name="Kristiansen R."/>
            <person name="Stokholm-Bjerregaard M."/>
            <person name="Nielsen K.L."/>
            <person name="Nielsen P.H."/>
        </authorList>
    </citation>
    <scope>NUCLEOTIDE SEQUENCE [LARGE SCALE GENOMIC DNA]</scope>
    <source>
        <strain evidence="9 10">Run_B_J11</strain>
    </source>
</reference>
<dbReference type="GO" id="GO:0005886">
    <property type="term" value="C:plasma membrane"/>
    <property type="evidence" value="ECO:0007669"/>
    <property type="project" value="UniProtKB-SubCell"/>
</dbReference>
<comment type="similarity">
    <text evidence="2">Belongs to the auxin efflux carrier (TC 2.A.69) family.</text>
</comment>
<accession>A0A7U7GA03</accession>
<dbReference type="PANTHER" id="PTHR36838:SF4">
    <property type="entry name" value="AUXIN EFFLUX CARRIER FAMILY PROTEIN"/>
    <property type="match status" value="1"/>
</dbReference>
<comment type="caution">
    <text evidence="9">The sequence shown here is derived from an EMBL/GenBank/DDBJ whole genome shotgun (WGS) entry which is preliminary data.</text>
</comment>
<dbReference type="AlphaFoldDB" id="A0A7U7GA03"/>
<feature type="transmembrane region" description="Helical" evidence="8">
    <location>
        <begin position="253"/>
        <end position="272"/>
    </location>
</feature>
<evidence type="ECO:0000256" key="3">
    <source>
        <dbReference type="ARBA" id="ARBA00022448"/>
    </source>
</evidence>
<protein>
    <submittedName>
        <fullName evidence="9">Malonate transporter</fullName>
    </submittedName>
</protein>
<name>A0A7U7GA03_9GAMM</name>
<dbReference type="EMBL" id="CBTK010000066">
    <property type="protein sequence ID" value="CDH44221.1"/>
    <property type="molecule type" value="Genomic_DNA"/>
</dbReference>
<dbReference type="Proteomes" id="UP000019184">
    <property type="component" value="Unassembled WGS sequence"/>
</dbReference>
<evidence type="ECO:0000256" key="1">
    <source>
        <dbReference type="ARBA" id="ARBA00004651"/>
    </source>
</evidence>
<dbReference type="Gene3D" id="1.20.1530.20">
    <property type="match status" value="1"/>
</dbReference>
<sequence length="305" mass="31307">MNNLPLVLGALGPIFTLILLGLGLQRLGFPGEGFWPAVERFTYFLLFPALLVHRLALARLGEYAVGPVAAVIVAQLLGMTALAYALRPWLKVDGPAFSSVYQGAIRFNTYVGLAVALAVFHAKGGTVAALVMAIMIPLINVLCVLVLNAHAGGSATVGGVARALITNPLILACLTGIGLNLSGIGLPWGSAAVLEILARAALPLGLLAVGAGLRLEGLRRPGLLATTSALKLLVLPALVASLCWIVQPGPLETAVLVTFAALPGASTAYILARQLGGDAPLIAAMVTVETAAALVTLPAVLLWVM</sequence>
<organism evidence="9 10">
    <name type="scientific">Candidatus Contendobacter odensis Run_B_J11</name>
    <dbReference type="NCBI Taxonomy" id="1400861"/>
    <lineage>
        <taxon>Bacteria</taxon>
        <taxon>Pseudomonadati</taxon>
        <taxon>Pseudomonadota</taxon>
        <taxon>Gammaproteobacteria</taxon>
        <taxon>Candidatus Competibacteraceae</taxon>
        <taxon>Candidatus Contendibacter</taxon>
    </lineage>
</organism>
<keyword evidence="4" id="KW-1003">Cell membrane</keyword>
<feature type="transmembrane region" description="Helical" evidence="8">
    <location>
        <begin position="107"/>
        <end position="122"/>
    </location>
</feature>
<dbReference type="InterPro" id="IPR004776">
    <property type="entry name" value="Mem_transp_PIN-like"/>
</dbReference>
<evidence type="ECO:0000256" key="5">
    <source>
        <dbReference type="ARBA" id="ARBA00022692"/>
    </source>
</evidence>
<dbReference type="RefSeq" id="WP_034431405.1">
    <property type="nucleotide sequence ID" value="NZ_CBTK010000066.1"/>
</dbReference>